<evidence type="ECO:0000313" key="2">
    <source>
        <dbReference type="Proteomes" id="UP000789342"/>
    </source>
</evidence>
<name>A0A9N8ZAD4_9GLOM</name>
<dbReference type="AlphaFoldDB" id="A0A9N8ZAD4"/>
<comment type="caution">
    <text evidence="1">The sequence shown here is derived from an EMBL/GenBank/DDBJ whole genome shotgun (WGS) entry which is preliminary data.</text>
</comment>
<proteinExistence type="predicted"/>
<accession>A0A9N8ZAD4</accession>
<organism evidence="1 2">
    <name type="scientific">Acaulospora morrowiae</name>
    <dbReference type="NCBI Taxonomy" id="94023"/>
    <lineage>
        <taxon>Eukaryota</taxon>
        <taxon>Fungi</taxon>
        <taxon>Fungi incertae sedis</taxon>
        <taxon>Mucoromycota</taxon>
        <taxon>Glomeromycotina</taxon>
        <taxon>Glomeromycetes</taxon>
        <taxon>Diversisporales</taxon>
        <taxon>Acaulosporaceae</taxon>
        <taxon>Acaulospora</taxon>
    </lineage>
</organism>
<protein>
    <submittedName>
        <fullName evidence="1">12707_t:CDS:1</fullName>
    </submittedName>
</protein>
<dbReference type="EMBL" id="CAJVPV010001057">
    <property type="protein sequence ID" value="CAG8484964.1"/>
    <property type="molecule type" value="Genomic_DNA"/>
</dbReference>
<keyword evidence="2" id="KW-1185">Reference proteome</keyword>
<evidence type="ECO:0000313" key="1">
    <source>
        <dbReference type="EMBL" id="CAG8484964.1"/>
    </source>
</evidence>
<sequence>MYLTYVKDPELNQVSNKHDLANVIMMLSMRPDKIDWISKAKERNKENFELCVMHGGPNSTPQRLDLLARITLRYINRLFDAGRNHAMGDTDIKDWSRAQCPKLQNYSRLE</sequence>
<dbReference type="Proteomes" id="UP000789342">
    <property type="component" value="Unassembled WGS sequence"/>
</dbReference>
<reference evidence="1" key="1">
    <citation type="submission" date="2021-06" db="EMBL/GenBank/DDBJ databases">
        <authorList>
            <person name="Kallberg Y."/>
            <person name="Tangrot J."/>
            <person name="Rosling A."/>
        </authorList>
    </citation>
    <scope>NUCLEOTIDE SEQUENCE</scope>
    <source>
        <strain evidence="1">CL551</strain>
    </source>
</reference>
<gene>
    <name evidence="1" type="ORF">AMORRO_LOCUS2494</name>
</gene>